<keyword evidence="2" id="KW-1185">Reference proteome</keyword>
<sequence length="85" mass="9487">MIRTTPELAAPAPNIRITSARGCFAHYSNLTCTRQACAADIKWNWVSNLKPSDREVETLPLRYFGPENEALFIGPVNEYLAAVFS</sequence>
<gene>
    <name evidence="1" type="ORF">AVEN_230225_1</name>
</gene>
<dbReference type="Proteomes" id="UP000499080">
    <property type="component" value="Unassembled WGS sequence"/>
</dbReference>
<proteinExistence type="predicted"/>
<accession>A0A4Y2DX34</accession>
<name>A0A4Y2DX34_ARAVE</name>
<dbReference type="EMBL" id="BGPR01000445">
    <property type="protein sequence ID" value="GBM20629.1"/>
    <property type="molecule type" value="Genomic_DNA"/>
</dbReference>
<evidence type="ECO:0000313" key="2">
    <source>
        <dbReference type="Proteomes" id="UP000499080"/>
    </source>
</evidence>
<evidence type="ECO:0000313" key="1">
    <source>
        <dbReference type="EMBL" id="GBM20629.1"/>
    </source>
</evidence>
<organism evidence="1 2">
    <name type="scientific">Araneus ventricosus</name>
    <name type="common">Orbweaver spider</name>
    <name type="synonym">Epeira ventricosa</name>
    <dbReference type="NCBI Taxonomy" id="182803"/>
    <lineage>
        <taxon>Eukaryota</taxon>
        <taxon>Metazoa</taxon>
        <taxon>Ecdysozoa</taxon>
        <taxon>Arthropoda</taxon>
        <taxon>Chelicerata</taxon>
        <taxon>Arachnida</taxon>
        <taxon>Araneae</taxon>
        <taxon>Araneomorphae</taxon>
        <taxon>Entelegynae</taxon>
        <taxon>Araneoidea</taxon>
        <taxon>Araneidae</taxon>
        <taxon>Araneus</taxon>
    </lineage>
</organism>
<comment type="caution">
    <text evidence="1">The sequence shown here is derived from an EMBL/GenBank/DDBJ whole genome shotgun (WGS) entry which is preliminary data.</text>
</comment>
<protein>
    <submittedName>
        <fullName evidence="1">Uncharacterized protein</fullName>
    </submittedName>
</protein>
<reference evidence="1 2" key="1">
    <citation type="journal article" date="2019" name="Sci. Rep.">
        <title>Orb-weaving spider Araneus ventricosus genome elucidates the spidroin gene catalogue.</title>
        <authorList>
            <person name="Kono N."/>
            <person name="Nakamura H."/>
            <person name="Ohtoshi R."/>
            <person name="Moran D.A.P."/>
            <person name="Shinohara A."/>
            <person name="Yoshida Y."/>
            <person name="Fujiwara M."/>
            <person name="Mori M."/>
            <person name="Tomita M."/>
            <person name="Arakawa K."/>
        </authorList>
    </citation>
    <scope>NUCLEOTIDE SEQUENCE [LARGE SCALE GENOMIC DNA]</scope>
</reference>
<dbReference type="AlphaFoldDB" id="A0A4Y2DX34"/>